<feature type="repeat" description="Solcar" evidence="12">
    <location>
        <begin position="420"/>
        <end position="517"/>
    </location>
</feature>
<dbReference type="GO" id="GO:0005509">
    <property type="term" value="F:calcium ion binding"/>
    <property type="evidence" value="ECO:0007669"/>
    <property type="project" value="InterPro"/>
</dbReference>
<comment type="subcellular location">
    <subcellularLocation>
        <location evidence="1">Mitochondrion inner membrane</location>
        <topology evidence="1">Multi-pass membrane protein</topology>
    </subcellularLocation>
</comment>
<dbReference type="Pfam" id="PF00153">
    <property type="entry name" value="Mito_carr"/>
    <property type="match status" value="3"/>
</dbReference>
<evidence type="ECO:0000256" key="11">
    <source>
        <dbReference type="ARBA" id="ARBA00023136"/>
    </source>
</evidence>
<comment type="similarity">
    <text evidence="2 13">Belongs to the mitochondrial carrier (TC 2.A.29) family.</text>
</comment>
<organism evidence="15 16">
    <name type="scientific">Frankliniella occidentalis</name>
    <name type="common">Western flower thrips</name>
    <name type="synonym">Euthrips occidentalis</name>
    <dbReference type="NCBI Taxonomy" id="133901"/>
    <lineage>
        <taxon>Eukaryota</taxon>
        <taxon>Metazoa</taxon>
        <taxon>Ecdysozoa</taxon>
        <taxon>Arthropoda</taxon>
        <taxon>Hexapoda</taxon>
        <taxon>Insecta</taxon>
        <taxon>Pterygota</taxon>
        <taxon>Neoptera</taxon>
        <taxon>Paraneoptera</taxon>
        <taxon>Thysanoptera</taxon>
        <taxon>Terebrantia</taxon>
        <taxon>Thripoidea</taxon>
        <taxon>Thripidae</taxon>
        <taxon>Frankliniella</taxon>
    </lineage>
</organism>
<proteinExistence type="inferred from homology"/>
<dbReference type="SUPFAM" id="SSF103506">
    <property type="entry name" value="Mitochondrial carrier"/>
    <property type="match status" value="1"/>
</dbReference>
<evidence type="ECO:0000256" key="10">
    <source>
        <dbReference type="ARBA" id="ARBA00023128"/>
    </source>
</evidence>
<evidence type="ECO:0000256" key="13">
    <source>
        <dbReference type="RuleBase" id="RU000488"/>
    </source>
</evidence>
<dbReference type="InterPro" id="IPR002048">
    <property type="entry name" value="EF_hand_dom"/>
</dbReference>
<feature type="repeat" description="Solcar" evidence="12">
    <location>
        <begin position="324"/>
        <end position="409"/>
    </location>
</feature>
<dbReference type="SMART" id="SM00054">
    <property type="entry name" value="EFh"/>
    <property type="match status" value="4"/>
</dbReference>
<name>A0A9C6U5P4_FRAOC</name>
<dbReference type="SUPFAM" id="SSF47473">
    <property type="entry name" value="EF-hand"/>
    <property type="match status" value="1"/>
</dbReference>
<dbReference type="InterPro" id="IPR002167">
    <property type="entry name" value="GDC-like"/>
</dbReference>
<keyword evidence="8" id="KW-0106">Calcium</keyword>
<dbReference type="Proteomes" id="UP000504606">
    <property type="component" value="Unplaced"/>
</dbReference>
<keyword evidence="5" id="KW-0479">Metal-binding</keyword>
<reference evidence="16" key="2">
    <citation type="submission" date="2025-08" db="UniProtKB">
        <authorList>
            <consortium name="RefSeq"/>
        </authorList>
    </citation>
    <scope>IDENTIFICATION</scope>
    <source>
        <tissue evidence="16">Whole organism</tissue>
    </source>
</reference>
<dbReference type="OrthoDB" id="270584at2759"/>
<keyword evidence="7" id="KW-0999">Mitochondrion inner membrane</keyword>
<dbReference type="GO" id="GO:0055085">
    <property type="term" value="P:transmembrane transport"/>
    <property type="evidence" value="ECO:0007669"/>
    <property type="project" value="InterPro"/>
</dbReference>
<evidence type="ECO:0000256" key="9">
    <source>
        <dbReference type="ARBA" id="ARBA00022989"/>
    </source>
</evidence>
<dbReference type="GO" id="GO:0005743">
    <property type="term" value="C:mitochondrial inner membrane"/>
    <property type="evidence" value="ECO:0007669"/>
    <property type="project" value="UniProtKB-SubCell"/>
</dbReference>
<evidence type="ECO:0000256" key="1">
    <source>
        <dbReference type="ARBA" id="ARBA00004448"/>
    </source>
</evidence>
<dbReference type="Gene3D" id="1.10.238.10">
    <property type="entry name" value="EF-hand"/>
    <property type="match status" value="2"/>
</dbReference>
<feature type="domain" description="EF-hand" evidence="14">
    <location>
        <begin position="125"/>
        <end position="160"/>
    </location>
</feature>
<keyword evidence="9" id="KW-1133">Transmembrane helix</keyword>
<sequence length="523" mass="57968">MVEIPRSTSTVRVEVVGAAGKSTRICCAKCAAKAAAAAATGSSSNSADDGSGHGPILLHGDELRLEALFKQLDKDGNGRIDILELSNSLKDSGVHHTYAQKFIEHSDANKSGDVCLSEFIDYVREHEKHLRLSFTHIDKNRDGKIDQDELVRAFKDLGVEIDHKEALKLLKRMDRDGSLNISFDEWRDYLMYAPSTNIHDLIKYWRHSTYLDIGEDMNVPDDFTQNEMLTGMWWRHLVAGGVAGAVSRTCTAPLDRLKVYLQVHGTKSTGIKTCLQHMLHEGGFWSLWRGNGINVLKIAPESAIKFMAYEQAKRVIRGSQARELSIYERFCAGSFAGGVSQTIIYPLEVMKTRLALRKTGQYKSIADAAKKIYLQEGPKSFYRGYVPNLLGIIPYAGIDLAVYETLKNSYLRKHASNESPSVLLLLACGTISSTTGQVCSYPLALVRTRLQAQVITAQSSQAGGTITAQPYTMTSLIREIFRNEGFSGLYRGLTPNFMKVAPAVAISYATYERCRETLGVNMT</sequence>
<evidence type="ECO:0000313" key="15">
    <source>
        <dbReference type="Proteomes" id="UP000504606"/>
    </source>
</evidence>
<dbReference type="Pfam" id="PF13499">
    <property type="entry name" value="EF-hand_7"/>
    <property type="match status" value="2"/>
</dbReference>
<dbReference type="PROSITE" id="PS50222">
    <property type="entry name" value="EF_HAND_2"/>
    <property type="match status" value="3"/>
</dbReference>
<dbReference type="Gene3D" id="1.50.40.10">
    <property type="entry name" value="Mitochondrial carrier domain"/>
    <property type="match status" value="1"/>
</dbReference>
<dbReference type="RefSeq" id="XP_052121589.1">
    <property type="nucleotide sequence ID" value="XM_052265629.1"/>
</dbReference>
<dbReference type="PANTHER" id="PTHR24089">
    <property type="entry name" value="SOLUTE CARRIER FAMILY 25"/>
    <property type="match status" value="1"/>
</dbReference>
<dbReference type="FunFam" id="1.50.40.10:FF:000003">
    <property type="entry name" value="Putative calcium-binding mitochondrial carrier protein scamc-2"/>
    <property type="match status" value="1"/>
</dbReference>
<dbReference type="GeneID" id="113208609"/>
<evidence type="ECO:0000256" key="8">
    <source>
        <dbReference type="ARBA" id="ARBA00022837"/>
    </source>
</evidence>
<dbReference type="InterPro" id="IPR023395">
    <property type="entry name" value="MCP_dom_sf"/>
</dbReference>
<evidence type="ECO:0000256" key="7">
    <source>
        <dbReference type="ARBA" id="ARBA00022792"/>
    </source>
</evidence>
<keyword evidence="15" id="KW-1185">Reference proteome</keyword>
<dbReference type="FunFam" id="1.10.238.10:FF:000028">
    <property type="entry name" value="Putative calcium-binding mitochondrial carrier protein scamc-2"/>
    <property type="match status" value="1"/>
</dbReference>
<evidence type="ECO:0000256" key="4">
    <source>
        <dbReference type="ARBA" id="ARBA00022692"/>
    </source>
</evidence>
<evidence type="ECO:0000256" key="5">
    <source>
        <dbReference type="ARBA" id="ARBA00022723"/>
    </source>
</evidence>
<evidence type="ECO:0000259" key="14">
    <source>
        <dbReference type="PROSITE" id="PS50222"/>
    </source>
</evidence>
<protein>
    <submittedName>
        <fullName evidence="16">Calcium-binding mitochondrial carrier protein SCaMC-2</fullName>
    </submittedName>
</protein>
<evidence type="ECO:0000313" key="16">
    <source>
        <dbReference type="RefSeq" id="XP_052121589.1"/>
    </source>
</evidence>
<dbReference type="PROSITE" id="PS50920">
    <property type="entry name" value="SOLCAR"/>
    <property type="match status" value="3"/>
</dbReference>
<dbReference type="InterPro" id="IPR018247">
    <property type="entry name" value="EF_Hand_1_Ca_BS"/>
</dbReference>
<keyword evidence="4 12" id="KW-0812">Transmembrane</keyword>
<reference evidence="16" key="1">
    <citation type="journal article" date="2018" name="Proc. Natl. Acad. Sci. U.S.A.">
        <title>Phylogenomics and the evolution of hemipteroid insects.</title>
        <authorList>
            <person name="Johnson K.P."/>
            <person name="Dietrich C.H."/>
            <person name="Friedrich F."/>
            <person name="Beutel R.G."/>
            <person name="Wipfler B."/>
            <person name="Peters R.S."/>
            <person name="Allen J.M."/>
            <person name="Petersen M."/>
            <person name="Donath A."/>
            <person name="Walden K.K."/>
            <person name="Kozlov A.M."/>
            <person name="Podsiadlowski L."/>
            <person name="Mayer C."/>
            <person name="Meusemann K."/>
            <person name="Vasilikopoulos A."/>
            <person name="Waterhouse R.M."/>
            <person name="Cameron S.L."/>
            <person name="Weirauch C."/>
            <person name="Swanson D.R."/>
            <person name="Percy D.M."/>
            <person name="Hardy N.B."/>
            <person name="Terry I."/>
            <person name="Liu S."/>
            <person name="Zhou X."/>
            <person name="Misof B."/>
            <person name="Robertson H.M."/>
            <person name="Yoshizawa K."/>
        </authorList>
    </citation>
    <scope>NUCLEOTIDE SEQUENCE</scope>
    <source>
        <tissue evidence="16">Whole organism</tissue>
    </source>
</reference>
<keyword evidence="6" id="KW-0677">Repeat</keyword>
<gene>
    <name evidence="16" type="primary">LOC113208609</name>
</gene>
<keyword evidence="10" id="KW-0496">Mitochondrion</keyword>
<feature type="repeat" description="Solcar" evidence="12">
    <location>
        <begin position="231"/>
        <end position="315"/>
    </location>
</feature>
<feature type="domain" description="EF-hand" evidence="14">
    <location>
        <begin position="161"/>
        <end position="196"/>
    </location>
</feature>
<dbReference type="AlphaFoldDB" id="A0A9C6U5P4"/>
<evidence type="ECO:0000256" key="6">
    <source>
        <dbReference type="ARBA" id="ARBA00022737"/>
    </source>
</evidence>
<dbReference type="PRINTS" id="PR00926">
    <property type="entry name" value="MITOCARRIER"/>
</dbReference>
<evidence type="ECO:0000256" key="12">
    <source>
        <dbReference type="PROSITE-ProRule" id="PRU00282"/>
    </source>
</evidence>
<feature type="domain" description="EF-hand" evidence="14">
    <location>
        <begin position="60"/>
        <end position="95"/>
    </location>
</feature>
<dbReference type="PRINTS" id="PR00928">
    <property type="entry name" value="GRAVESDC"/>
</dbReference>
<accession>A0A9C6U5P4</accession>
<dbReference type="InterPro" id="IPR002067">
    <property type="entry name" value="MCP"/>
</dbReference>
<dbReference type="PROSITE" id="PS00018">
    <property type="entry name" value="EF_HAND_1"/>
    <property type="match status" value="2"/>
</dbReference>
<keyword evidence="11 12" id="KW-0472">Membrane</keyword>
<evidence type="ECO:0000256" key="2">
    <source>
        <dbReference type="ARBA" id="ARBA00006375"/>
    </source>
</evidence>
<dbReference type="InterPro" id="IPR011992">
    <property type="entry name" value="EF-hand-dom_pair"/>
</dbReference>
<keyword evidence="3 13" id="KW-0813">Transport</keyword>
<dbReference type="InterPro" id="IPR018108">
    <property type="entry name" value="MCP_transmembrane"/>
</dbReference>
<evidence type="ECO:0000256" key="3">
    <source>
        <dbReference type="ARBA" id="ARBA00022448"/>
    </source>
</evidence>
<dbReference type="KEGG" id="foc:113208609"/>